<dbReference type="Pfam" id="PF03795">
    <property type="entry name" value="YCII"/>
    <property type="match status" value="1"/>
</dbReference>
<keyword evidence="4" id="KW-1185">Reference proteome</keyword>
<dbReference type="RefSeq" id="WP_107143033.1">
    <property type="nucleotide sequence ID" value="NZ_CP028324.1"/>
</dbReference>
<name>A0A2R4CDR1_9BURK</name>
<organism evidence="3 4">
    <name type="scientific">Pseudoduganella armeniaca</name>
    <dbReference type="NCBI Taxonomy" id="2072590"/>
    <lineage>
        <taxon>Bacteria</taxon>
        <taxon>Pseudomonadati</taxon>
        <taxon>Pseudomonadota</taxon>
        <taxon>Betaproteobacteria</taxon>
        <taxon>Burkholderiales</taxon>
        <taxon>Oxalobacteraceae</taxon>
        <taxon>Telluria group</taxon>
        <taxon>Pseudoduganella</taxon>
    </lineage>
</organism>
<dbReference type="Proteomes" id="UP000240505">
    <property type="component" value="Chromosome"/>
</dbReference>
<evidence type="ECO:0000256" key="1">
    <source>
        <dbReference type="ARBA" id="ARBA00007689"/>
    </source>
</evidence>
<evidence type="ECO:0000313" key="4">
    <source>
        <dbReference type="Proteomes" id="UP000240505"/>
    </source>
</evidence>
<dbReference type="PANTHER" id="PTHR35174">
    <property type="entry name" value="BLL7171 PROTEIN-RELATED"/>
    <property type="match status" value="1"/>
</dbReference>
<dbReference type="SUPFAM" id="SSF54909">
    <property type="entry name" value="Dimeric alpha+beta barrel"/>
    <property type="match status" value="2"/>
</dbReference>
<accession>A0A2R4CDR1</accession>
<sequence>MRFMVIRRAGGGSENPGFPPPQLADAVPAGRWLHPSARGFRMHCRGGTWSVEEGPFPQDELVAGFALIDVPSRAAALDWARGWPRADGEGDVELEVRLAGCPGECTGFDTGAAPRLTPWVVLLKSDANAEADLAPPPEVIDRMNAHNAAAVQAGVALAGEGLRATTRGARVRFRKGAERPAVVDGPFTEIKELIAGYWLIQTATRQQAMDWVKAYPFPCLPDLTVELRELALPGRA</sequence>
<evidence type="ECO:0000259" key="2">
    <source>
        <dbReference type="Pfam" id="PF03795"/>
    </source>
</evidence>
<dbReference type="AlphaFoldDB" id="A0A2R4CDR1"/>
<dbReference type="OrthoDB" id="9807535at2"/>
<feature type="domain" description="YCII-related" evidence="2">
    <location>
        <begin position="134"/>
        <end position="217"/>
    </location>
</feature>
<evidence type="ECO:0000313" key="3">
    <source>
        <dbReference type="EMBL" id="AVR97692.1"/>
    </source>
</evidence>
<dbReference type="Gene3D" id="3.30.70.1060">
    <property type="entry name" value="Dimeric alpha+beta barrel"/>
    <property type="match status" value="2"/>
</dbReference>
<protein>
    <recommendedName>
        <fullName evidence="2">YCII-related domain-containing protein</fullName>
    </recommendedName>
</protein>
<dbReference type="KEGG" id="masz:C9I28_20165"/>
<gene>
    <name evidence="3" type="ORF">C9I28_20165</name>
</gene>
<dbReference type="InterPro" id="IPR005545">
    <property type="entry name" value="YCII"/>
</dbReference>
<proteinExistence type="inferred from homology"/>
<dbReference type="EMBL" id="CP028324">
    <property type="protein sequence ID" value="AVR97692.1"/>
    <property type="molecule type" value="Genomic_DNA"/>
</dbReference>
<comment type="similarity">
    <text evidence="1">Belongs to the YciI family.</text>
</comment>
<dbReference type="InterPro" id="IPR011008">
    <property type="entry name" value="Dimeric_a/b-barrel"/>
</dbReference>
<reference evidence="3 4" key="1">
    <citation type="submission" date="2018-03" db="EMBL/GenBank/DDBJ databases">
        <title>Massilia armeniaca sp. nov., isolated from desert soil.</title>
        <authorList>
            <person name="Huang H."/>
            <person name="Ren M."/>
        </authorList>
    </citation>
    <scope>NUCLEOTIDE SEQUENCE [LARGE SCALE GENOMIC DNA]</scope>
    <source>
        <strain evidence="3 4">ZMN-3</strain>
    </source>
</reference>